<dbReference type="PROSITE" id="PS51819">
    <property type="entry name" value="VOC"/>
    <property type="match status" value="1"/>
</dbReference>
<dbReference type="AlphaFoldDB" id="A0A6I2MTH7"/>
<dbReference type="Proteomes" id="UP000443153">
    <property type="component" value="Unassembled WGS sequence"/>
</dbReference>
<comment type="caution">
    <text evidence="2">The sequence shown here is derived from an EMBL/GenBank/DDBJ whole genome shotgun (WGS) entry which is preliminary data.</text>
</comment>
<dbReference type="SUPFAM" id="SSF54593">
    <property type="entry name" value="Glyoxalase/Bleomycin resistance protein/Dihydroxybiphenyl dioxygenase"/>
    <property type="match status" value="1"/>
</dbReference>
<dbReference type="PANTHER" id="PTHR36437:SF2">
    <property type="entry name" value="GLYOXALASE_BLEOMYCIN RESISTANCE PROTEIN_DIOXYGENASE"/>
    <property type="match status" value="1"/>
</dbReference>
<dbReference type="InterPro" id="IPR029068">
    <property type="entry name" value="Glyas_Bleomycin-R_OHBP_Dase"/>
</dbReference>
<organism evidence="2 3">
    <name type="scientific">Maribacter luteus</name>
    <dbReference type="NCBI Taxonomy" id="2594478"/>
    <lineage>
        <taxon>Bacteria</taxon>
        <taxon>Pseudomonadati</taxon>
        <taxon>Bacteroidota</taxon>
        <taxon>Flavobacteriia</taxon>
        <taxon>Flavobacteriales</taxon>
        <taxon>Flavobacteriaceae</taxon>
        <taxon>Maribacter</taxon>
    </lineage>
</organism>
<dbReference type="InterPro" id="IPR037523">
    <property type="entry name" value="VOC_core"/>
</dbReference>
<evidence type="ECO:0000259" key="1">
    <source>
        <dbReference type="PROSITE" id="PS51819"/>
    </source>
</evidence>
<gene>
    <name evidence="2" type="ORF">GJ691_10835</name>
</gene>
<protein>
    <submittedName>
        <fullName evidence="2">VOC family protein</fullName>
    </submittedName>
</protein>
<accession>A0A6I2MTH7</accession>
<proteinExistence type="predicted"/>
<dbReference type="RefSeq" id="WP_154366765.1">
    <property type="nucleotide sequence ID" value="NZ_WKJH01000008.1"/>
</dbReference>
<dbReference type="CDD" id="cd07263">
    <property type="entry name" value="VOC_like"/>
    <property type="match status" value="1"/>
</dbReference>
<feature type="domain" description="VOC" evidence="1">
    <location>
        <begin position="2"/>
        <end position="130"/>
    </location>
</feature>
<dbReference type="PANTHER" id="PTHR36437">
    <property type="entry name" value="GLYOXALASE/BLEOMYCIN RESISTANCE PROTEIN/DIOXYGENASE"/>
    <property type="match status" value="1"/>
</dbReference>
<dbReference type="InterPro" id="IPR004360">
    <property type="entry name" value="Glyas_Fos-R_dOase_dom"/>
</dbReference>
<evidence type="ECO:0000313" key="2">
    <source>
        <dbReference type="EMBL" id="MRX64666.1"/>
    </source>
</evidence>
<sequence length="136" mass="15327">MKVTLISIPVRDQEKALRFYTGKLGFIKKKDVPLGEGNRWLTLVSKEWQDGPELLLEPAPNHFEPSKVYQDALMKAGIPWTQFDVENIDDEFDRLTKLGVEFSVKPTGMGTVKVAIFNDTCGNNIQLVQVLESTTT</sequence>
<reference evidence="2 3" key="1">
    <citation type="submission" date="2019-11" db="EMBL/GenBank/DDBJ databases">
        <title>Maribacter lutea sp. nov., a marine bacterium isolated from intertidal sand.</title>
        <authorList>
            <person name="Liu A."/>
        </authorList>
    </citation>
    <scope>NUCLEOTIDE SEQUENCE [LARGE SCALE GENOMIC DNA]</scope>
    <source>
        <strain evidence="2 3">RZ05</strain>
    </source>
</reference>
<dbReference type="Gene3D" id="3.10.180.10">
    <property type="entry name" value="2,3-Dihydroxybiphenyl 1,2-Dioxygenase, domain 1"/>
    <property type="match status" value="1"/>
</dbReference>
<evidence type="ECO:0000313" key="3">
    <source>
        <dbReference type="Proteomes" id="UP000443153"/>
    </source>
</evidence>
<dbReference type="OrthoDB" id="9794917at2"/>
<dbReference type="EMBL" id="WKJH01000008">
    <property type="protein sequence ID" value="MRX64666.1"/>
    <property type="molecule type" value="Genomic_DNA"/>
</dbReference>
<dbReference type="Pfam" id="PF00903">
    <property type="entry name" value="Glyoxalase"/>
    <property type="match status" value="1"/>
</dbReference>
<name>A0A6I2MTH7_9FLAO</name>
<keyword evidence="3" id="KW-1185">Reference proteome</keyword>